<comment type="similarity">
    <text evidence="1">Belongs to the multi antimicrobial extrusion (MATE) (TC 2.A.66.1) family.</text>
</comment>
<organism evidence="3 4">
    <name type="scientific">Rhododendron griersonianum</name>
    <dbReference type="NCBI Taxonomy" id="479676"/>
    <lineage>
        <taxon>Eukaryota</taxon>
        <taxon>Viridiplantae</taxon>
        <taxon>Streptophyta</taxon>
        <taxon>Embryophyta</taxon>
        <taxon>Tracheophyta</taxon>
        <taxon>Spermatophyta</taxon>
        <taxon>Magnoliopsida</taxon>
        <taxon>eudicotyledons</taxon>
        <taxon>Gunneridae</taxon>
        <taxon>Pentapetalae</taxon>
        <taxon>asterids</taxon>
        <taxon>Ericales</taxon>
        <taxon>Ericaceae</taxon>
        <taxon>Ericoideae</taxon>
        <taxon>Rhodoreae</taxon>
        <taxon>Rhododendron</taxon>
    </lineage>
</organism>
<comment type="caution">
    <text evidence="3">The sequence shown here is derived from an EMBL/GenBank/DDBJ whole genome shotgun (WGS) entry which is preliminary data.</text>
</comment>
<name>A0AAV6J992_9ERIC</name>
<evidence type="ECO:0000256" key="2">
    <source>
        <dbReference type="SAM" id="Phobius"/>
    </source>
</evidence>
<dbReference type="GO" id="GO:0042910">
    <property type="term" value="F:xenobiotic transmembrane transporter activity"/>
    <property type="evidence" value="ECO:0007669"/>
    <property type="project" value="InterPro"/>
</dbReference>
<dbReference type="EMBL" id="JACTNZ010000008">
    <property type="protein sequence ID" value="KAG5536973.1"/>
    <property type="molecule type" value="Genomic_DNA"/>
</dbReference>
<dbReference type="AlphaFoldDB" id="A0AAV6J992"/>
<keyword evidence="2" id="KW-0472">Membrane</keyword>
<dbReference type="Proteomes" id="UP000823749">
    <property type="component" value="Chromosome 8"/>
</dbReference>
<dbReference type="InterPro" id="IPR002528">
    <property type="entry name" value="MATE_fam"/>
</dbReference>
<dbReference type="GO" id="GO:0015297">
    <property type="term" value="F:antiporter activity"/>
    <property type="evidence" value="ECO:0007669"/>
    <property type="project" value="InterPro"/>
</dbReference>
<gene>
    <name evidence="3" type="ORF">RHGRI_024416</name>
</gene>
<dbReference type="PANTHER" id="PTHR11206">
    <property type="entry name" value="MULTIDRUG RESISTANCE PROTEIN"/>
    <property type="match status" value="1"/>
</dbReference>
<feature type="transmembrane region" description="Helical" evidence="2">
    <location>
        <begin position="31"/>
        <end position="50"/>
    </location>
</feature>
<dbReference type="Pfam" id="PF01554">
    <property type="entry name" value="MatE"/>
    <property type="match status" value="1"/>
</dbReference>
<feature type="transmembrane region" description="Helical" evidence="2">
    <location>
        <begin position="62"/>
        <end position="80"/>
    </location>
</feature>
<evidence type="ECO:0000313" key="4">
    <source>
        <dbReference type="Proteomes" id="UP000823749"/>
    </source>
</evidence>
<sequence>MISVIFLGHLGELCLSSATMATSFAGVTGYYFILGMASALETFFGQAYGAKQYHMLGIHLQRAMLVLIVTCIPIAFIWSFTGHIFTICGQDMEISSQAGIYARWVNPQHLSLQPPPMPNLIFTGAK</sequence>
<proteinExistence type="inferred from homology"/>
<evidence type="ECO:0000313" key="3">
    <source>
        <dbReference type="EMBL" id="KAG5536973.1"/>
    </source>
</evidence>
<keyword evidence="4" id="KW-1185">Reference proteome</keyword>
<keyword evidence="2" id="KW-0812">Transmembrane</keyword>
<protein>
    <submittedName>
        <fullName evidence="3">Uncharacterized protein</fullName>
    </submittedName>
</protein>
<accession>A0AAV6J992</accession>
<dbReference type="GO" id="GO:0016020">
    <property type="term" value="C:membrane"/>
    <property type="evidence" value="ECO:0007669"/>
    <property type="project" value="InterPro"/>
</dbReference>
<keyword evidence="2" id="KW-1133">Transmembrane helix</keyword>
<reference evidence="3" key="1">
    <citation type="submission" date="2020-08" db="EMBL/GenBank/DDBJ databases">
        <title>Plant Genome Project.</title>
        <authorList>
            <person name="Zhang R.-G."/>
        </authorList>
    </citation>
    <scope>NUCLEOTIDE SEQUENCE</scope>
    <source>
        <strain evidence="3">WSP0</strain>
        <tissue evidence="3">Leaf</tissue>
    </source>
</reference>
<evidence type="ECO:0000256" key="1">
    <source>
        <dbReference type="ARBA" id="ARBA00010199"/>
    </source>
</evidence>